<organism evidence="1 2">
    <name type="scientific">Eumeta variegata</name>
    <name type="common">Bagworm moth</name>
    <name type="synonym">Eumeta japonica</name>
    <dbReference type="NCBI Taxonomy" id="151549"/>
    <lineage>
        <taxon>Eukaryota</taxon>
        <taxon>Metazoa</taxon>
        <taxon>Ecdysozoa</taxon>
        <taxon>Arthropoda</taxon>
        <taxon>Hexapoda</taxon>
        <taxon>Insecta</taxon>
        <taxon>Pterygota</taxon>
        <taxon>Neoptera</taxon>
        <taxon>Endopterygota</taxon>
        <taxon>Lepidoptera</taxon>
        <taxon>Glossata</taxon>
        <taxon>Ditrysia</taxon>
        <taxon>Tineoidea</taxon>
        <taxon>Psychidae</taxon>
        <taxon>Oiketicinae</taxon>
        <taxon>Eumeta</taxon>
    </lineage>
</organism>
<accession>A0A4C1ZSR7</accession>
<keyword evidence="2" id="KW-1185">Reference proteome</keyword>
<comment type="caution">
    <text evidence="1">The sequence shown here is derived from an EMBL/GenBank/DDBJ whole genome shotgun (WGS) entry which is preliminary data.</text>
</comment>
<dbReference type="Proteomes" id="UP000299102">
    <property type="component" value="Unassembled WGS sequence"/>
</dbReference>
<reference evidence="1 2" key="1">
    <citation type="journal article" date="2019" name="Commun. Biol.">
        <title>The bagworm genome reveals a unique fibroin gene that provides high tensile strength.</title>
        <authorList>
            <person name="Kono N."/>
            <person name="Nakamura H."/>
            <person name="Ohtoshi R."/>
            <person name="Tomita M."/>
            <person name="Numata K."/>
            <person name="Arakawa K."/>
        </authorList>
    </citation>
    <scope>NUCLEOTIDE SEQUENCE [LARGE SCALE GENOMIC DNA]</scope>
</reference>
<name>A0A4C1ZSR7_EUMVA</name>
<gene>
    <name evidence="1" type="ORF">EVAR_62174_1</name>
</gene>
<dbReference type="AlphaFoldDB" id="A0A4C1ZSR7"/>
<dbReference type="EMBL" id="BGZK01002135">
    <property type="protein sequence ID" value="GBP91030.1"/>
    <property type="molecule type" value="Genomic_DNA"/>
</dbReference>
<proteinExistence type="predicted"/>
<evidence type="ECO:0000313" key="1">
    <source>
        <dbReference type="EMBL" id="GBP91030.1"/>
    </source>
</evidence>
<evidence type="ECO:0000313" key="2">
    <source>
        <dbReference type="Proteomes" id="UP000299102"/>
    </source>
</evidence>
<sequence>MFTEFSYSKSEPFAQFTGWHLVFLLEASGSRECLTRGPRYLVDSARVARARAAPAARAPRAPRSNPL</sequence>
<protein>
    <submittedName>
        <fullName evidence="1">Uncharacterized protein</fullName>
    </submittedName>
</protein>